<comment type="caution">
    <text evidence="1">The sequence shown here is derived from an EMBL/GenBank/DDBJ whole genome shotgun (WGS) entry which is preliminary data.</text>
</comment>
<sequence length="173" mass="18818">MSQPLPPSLTRAQVLSALHDHSTLMSLQPLVTSFEKTPAPADPDTDPHFSGSSAPLVYYTIKESIPILPFLGAWGSYPISFPAIFQDNEEGTKSKALAAMGVTVRNSWAVRHIEGKGEGDGGQQEWELVEDAEVECPGWLMPFVRGSMEKAHREMFGGFMDRVMATNAGPQAT</sequence>
<name>A0ACC3DVZ7_9PEZI</name>
<evidence type="ECO:0000313" key="2">
    <source>
        <dbReference type="Proteomes" id="UP001186974"/>
    </source>
</evidence>
<proteinExistence type="predicted"/>
<reference evidence="1" key="1">
    <citation type="submission" date="2024-09" db="EMBL/GenBank/DDBJ databases">
        <title>Black Yeasts Isolated from many extreme environments.</title>
        <authorList>
            <person name="Coleine C."/>
            <person name="Stajich J.E."/>
            <person name="Selbmann L."/>
        </authorList>
    </citation>
    <scope>NUCLEOTIDE SEQUENCE</scope>
    <source>
        <strain evidence="1">CCFEE 5737</strain>
    </source>
</reference>
<dbReference type="EMBL" id="JAWDJW010000421">
    <property type="protein sequence ID" value="KAK3080745.1"/>
    <property type="molecule type" value="Genomic_DNA"/>
</dbReference>
<evidence type="ECO:0000313" key="1">
    <source>
        <dbReference type="EMBL" id="KAK3080745.1"/>
    </source>
</evidence>
<dbReference type="Proteomes" id="UP001186974">
    <property type="component" value="Unassembled WGS sequence"/>
</dbReference>
<organism evidence="1 2">
    <name type="scientific">Coniosporium uncinatum</name>
    <dbReference type="NCBI Taxonomy" id="93489"/>
    <lineage>
        <taxon>Eukaryota</taxon>
        <taxon>Fungi</taxon>
        <taxon>Dikarya</taxon>
        <taxon>Ascomycota</taxon>
        <taxon>Pezizomycotina</taxon>
        <taxon>Dothideomycetes</taxon>
        <taxon>Dothideomycetes incertae sedis</taxon>
        <taxon>Coniosporium</taxon>
    </lineage>
</organism>
<gene>
    <name evidence="1" type="ORF">LTS18_013573</name>
</gene>
<keyword evidence="2" id="KW-1185">Reference proteome</keyword>
<protein>
    <submittedName>
        <fullName evidence="1">Uncharacterized protein</fullName>
    </submittedName>
</protein>
<accession>A0ACC3DVZ7</accession>